<accession>A0A1E4SU59</accession>
<sequence length="538" mass="63530">MQYITHFSPFKLRSYSPTRPMMISLLNQSHSTRHIATIYDKHPIIQLPNTNNKVSSSPPHVKYNTKWNDNEHSLILHKSENIYKLLNDITIDDLSKFNYNPESLKRIFINFIILPQLPKLQKEPTQEQFENHLRNLTRFKYINHTPHISKCFRSIIYSNDELLIPSITTSKPRIIPINEIDPYTQECFTTYLDFFSQKPDQSALIRTIDQMQIRSIPIPAIAYNLIARNYLSKTSMVLERLTIWEQLLQDMKSKGIQSDLGTWYTTLSIIPTNVPLKTDLKSKLKSNGWNSLSHYHDIELSDIIQKSNSNDLKNGDTLSKVLTYFTNIDSNEIDINCINSIIFTYLKTDLKNGGGFQKAWEFMETINNNHHQKKNLKPRYSTLTIFVKHGKVENNLLKMLKTSINMWMRFGLINQHSCRIIIHHLLNIPNHKLKDQNWYPLIIQFILRFHLKNSLEKFRRIDLILRKIEYKLRVNFPNFKIDINGNGNENDEFDEFLMNQLYFGDDLKLLNDIEDNDNDKLWNDYKVQKSIRLNKPNK</sequence>
<reference evidence="2" key="1">
    <citation type="submission" date="2016-04" db="EMBL/GenBank/DDBJ databases">
        <title>Comparative genomics of biotechnologically important yeasts.</title>
        <authorList>
            <consortium name="DOE Joint Genome Institute"/>
            <person name="Riley R."/>
            <person name="Haridas S."/>
            <person name="Wolfe K.H."/>
            <person name="Lopes M.R."/>
            <person name="Hittinger C.T."/>
            <person name="Goker M."/>
            <person name="Salamov A."/>
            <person name="Wisecaver J."/>
            <person name="Long T.M."/>
            <person name="Aerts A.L."/>
            <person name="Barry K."/>
            <person name="Choi C."/>
            <person name="Clum A."/>
            <person name="Coughlan A.Y."/>
            <person name="Deshpande S."/>
            <person name="Douglass A.P."/>
            <person name="Hanson S.J."/>
            <person name="Klenk H.-P."/>
            <person name="Labutti K."/>
            <person name="Lapidus A."/>
            <person name="Lindquist E."/>
            <person name="Lipzen A."/>
            <person name="Meier-Kolthoff J.P."/>
            <person name="Ohm R.A."/>
            <person name="Otillar R.P."/>
            <person name="Pangilinan J."/>
            <person name="Peng Y."/>
            <person name="Rokas A."/>
            <person name="Rosa C.A."/>
            <person name="Scheuner C."/>
            <person name="Sibirny A.A."/>
            <person name="Slot J.C."/>
            <person name="Stielow J.B."/>
            <person name="Sun H."/>
            <person name="Kurtzman C.P."/>
            <person name="Blackwell M."/>
            <person name="Grigoriev I.V."/>
            <person name="Jeffries T.W."/>
        </authorList>
    </citation>
    <scope>NUCLEOTIDE SEQUENCE [LARGE SCALE GENOMIC DNA]</scope>
    <source>
        <strain evidence="2">NRRL YB-2248</strain>
    </source>
</reference>
<dbReference type="STRING" id="983967.A0A1E4SU59"/>
<dbReference type="EMBL" id="KV453869">
    <property type="protein sequence ID" value="ODV83039.1"/>
    <property type="molecule type" value="Genomic_DNA"/>
</dbReference>
<gene>
    <name evidence="1" type="ORF">CANARDRAFT_192166</name>
</gene>
<dbReference type="OrthoDB" id="185373at2759"/>
<keyword evidence="2" id="KW-1185">Reference proteome</keyword>
<dbReference type="AlphaFoldDB" id="A0A1E4SU59"/>
<evidence type="ECO:0000313" key="2">
    <source>
        <dbReference type="Proteomes" id="UP000094801"/>
    </source>
</evidence>
<evidence type="ECO:0000313" key="1">
    <source>
        <dbReference type="EMBL" id="ODV83039.1"/>
    </source>
</evidence>
<protein>
    <submittedName>
        <fullName evidence="1">Uncharacterized protein</fullName>
    </submittedName>
</protein>
<name>A0A1E4SU59_9ASCO</name>
<proteinExistence type="predicted"/>
<organism evidence="1 2">
    <name type="scientific">[Candida] arabinofermentans NRRL YB-2248</name>
    <dbReference type="NCBI Taxonomy" id="983967"/>
    <lineage>
        <taxon>Eukaryota</taxon>
        <taxon>Fungi</taxon>
        <taxon>Dikarya</taxon>
        <taxon>Ascomycota</taxon>
        <taxon>Saccharomycotina</taxon>
        <taxon>Pichiomycetes</taxon>
        <taxon>Pichiales</taxon>
        <taxon>Pichiaceae</taxon>
        <taxon>Ogataea</taxon>
        <taxon>Ogataea/Candida clade</taxon>
    </lineage>
</organism>
<dbReference type="Proteomes" id="UP000094801">
    <property type="component" value="Unassembled WGS sequence"/>
</dbReference>